<protein>
    <submittedName>
        <fullName evidence="1">Uncharacterized protein</fullName>
    </submittedName>
</protein>
<keyword evidence="2" id="KW-1185">Reference proteome</keyword>
<dbReference type="RefSeq" id="WP_187794040.1">
    <property type="nucleotide sequence ID" value="NZ_JACOQL010000004.1"/>
</dbReference>
<dbReference type="AlphaFoldDB" id="A0A926GCM0"/>
<dbReference type="Proteomes" id="UP000608594">
    <property type="component" value="Unassembled WGS sequence"/>
</dbReference>
<reference evidence="1" key="1">
    <citation type="submission" date="2020-08" db="EMBL/GenBank/DDBJ databases">
        <title>Paracoccus amoyensis sp. nov., isolated from the surface seawater at coast of Xiamen, Fujian.</title>
        <authorList>
            <person name="Lyu L."/>
        </authorList>
    </citation>
    <scope>NUCLEOTIDE SEQUENCE</scope>
    <source>
        <strain evidence="1">11-3</strain>
    </source>
</reference>
<gene>
    <name evidence="1" type="ORF">H4P12_12645</name>
</gene>
<sequence>MVIVDAVRTMPNWHVTLCQSDSTPLPRGAAFLFSGGPSGISSALGRPCFARIERLGGVPRTLELHNGVQHMGRSGARHEWDIAIVPSEITNAIRAGNQSYPRGLPILGIECKDKADNGSVDEMRQTLARMYDLTHVSQAGQNLTHRMMDENRQVGAGRRWPVYKTNYEKGLIGILRAGGFQRGAQELSDHYHIRRFGHVSQNNHGTRDNLQRAVRGVLTNIDAYL</sequence>
<proteinExistence type="predicted"/>
<name>A0A926GCM0_9RHOB</name>
<comment type="caution">
    <text evidence="1">The sequence shown here is derived from an EMBL/GenBank/DDBJ whole genome shotgun (WGS) entry which is preliminary data.</text>
</comment>
<accession>A0A926GCM0</accession>
<organism evidence="1 2">
    <name type="scientific">Paracoccus amoyensis</name>
    <dbReference type="NCBI Taxonomy" id="2760093"/>
    <lineage>
        <taxon>Bacteria</taxon>
        <taxon>Pseudomonadati</taxon>
        <taxon>Pseudomonadota</taxon>
        <taxon>Alphaproteobacteria</taxon>
        <taxon>Rhodobacterales</taxon>
        <taxon>Paracoccaceae</taxon>
        <taxon>Paracoccus</taxon>
    </lineage>
</organism>
<evidence type="ECO:0000313" key="2">
    <source>
        <dbReference type="Proteomes" id="UP000608594"/>
    </source>
</evidence>
<dbReference type="EMBL" id="JACOQL010000004">
    <property type="protein sequence ID" value="MBC9247536.1"/>
    <property type="molecule type" value="Genomic_DNA"/>
</dbReference>
<evidence type="ECO:0000313" key="1">
    <source>
        <dbReference type="EMBL" id="MBC9247536.1"/>
    </source>
</evidence>